<dbReference type="InterPro" id="IPR007446">
    <property type="entry name" value="PilP"/>
</dbReference>
<evidence type="ECO:0000313" key="2">
    <source>
        <dbReference type="EMBL" id="WMC11160.1"/>
    </source>
</evidence>
<organism evidence="2 3">
    <name type="scientific">Oceanimonas pelagia</name>
    <dbReference type="NCBI Taxonomy" id="3028314"/>
    <lineage>
        <taxon>Bacteria</taxon>
        <taxon>Pseudomonadati</taxon>
        <taxon>Pseudomonadota</taxon>
        <taxon>Gammaproteobacteria</taxon>
        <taxon>Aeromonadales</taxon>
        <taxon>Aeromonadaceae</taxon>
        <taxon>Oceanimonas</taxon>
    </lineage>
</organism>
<evidence type="ECO:0000256" key="1">
    <source>
        <dbReference type="SAM" id="MobiDB-lite"/>
    </source>
</evidence>
<dbReference type="PROSITE" id="PS51257">
    <property type="entry name" value="PROKAR_LIPOPROTEIN"/>
    <property type="match status" value="1"/>
</dbReference>
<dbReference type="KEGG" id="ope:PU634_02005"/>
<gene>
    <name evidence="2" type="ORF">PU634_02005</name>
</gene>
<sequence length="173" mass="18996">MKARLTLLLILVGLTACTEEEDLRRYVAEVRSRPAAAPEPMPELNEYVPEAYVPVSERSPFVSPRPESAASRRQTPKDCEQPDIGRPRQPLERYSLNNLAMRGTLQNAAGMRALVVSQDGTTHLVAPGDRLGLDHGEVTAISATGLTLREYVSDGRGCWTQRETTLALTGEPQ</sequence>
<reference evidence="2 3" key="1">
    <citation type="submission" date="2023-02" db="EMBL/GenBank/DDBJ databases">
        <title>Complete genome sequence of a novel bacterium Oceanimonas sp. NTOU-MSR1 isolated from marine coast sediment.</title>
        <authorList>
            <person name="Yang H.-T."/>
            <person name="Chen Y.-L."/>
            <person name="Ho Y.-N."/>
        </authorList>
    </citation>
    <scope>NUCLEOTIDE SEQUENCE [LARGE SCALE GENOMIC DNA]</scope>
    <source>
        <strain evidence="2 3">NTOU-MSR1</strain>
    </source>
</reference>
<keyword evidence="3" id="KW-1185">Reference proteome</keyword>
<dbReference type="Gene3D" id="2.30.30.830">
    <property type="match status" value="1"/>
</dbReference>
<feature type="region of interest" description="Disordered" evidence="1">
    <location>
        <begin position="57"/>
        <end position="90"/>
    </location>
</feature>
<proteinExistence type="predicted"/>
<dbReference type="AlphaFoldDB" id="A0AA50KNM1"/>
<dbReference type="PIRSF" id="PIRSF016481">
    <property type="entry name" value="Pilus_assembly_PilP"/>
    <property type="match status" value="1"/>
</dbReference>
<name>A0AA50KNM1_9GAMM</name>
<dbReference type="RefSeq" id="WP_306762408.1">
    <property type="nucleotide sequence ID" value="NZ_CP118224.1"/>
</dbReference>
<accession>A0AA50KNM1</accession>
<dbReference type="Pfam" id="PF04351">
    <property type="entry name" value="PilP"/>
    <property type="match status" value="1"/>
</dbReference>
<protein>
    <submittedName>
        <fullName evidence="2">Pilus assembly protein PilP</fullName>
    </submittedName>
</protein>
<evidence type="ECO:0000313" key="3">
    <source>
        <dbReference type="Proteomes" id="UP001223802"/>
    </source>
</evidence>
<dbReference type="EMBL" id="CP118224">
    <property type="protein sequence ID" value="WMC11160.1"/>
    <property type="molecule type" value="Genomic_DNA"/>
</dbReference>
<dbReference type="Proteomes" id="UP001223802">
    <property type="component" value="Chromosome"/>
</dbReference>
<feature type="compositionally biased region" description="Basic and acidic residues" evidence="1">
    <location>
        <begin position="75"/>
        <end position="90"/>
    </location>
</feature>